<keyword evidence="1" id="KW-1133">Transmembrane helix</keyword>
<dbReference type="AlphaFoldDB" id="A0A124GNB6"/>
<gene>
    <name evidence="2" type="ORF">ABT39_MTgene5293</name>
</gene>
<keyword evidence="1" id="KW-0472">Membrane</keyword>
<evidence type="ECO:0000256" key="1">
    <source>
        <dbReference type="SAM" id="Phobius"/>
    </source>
</evidence>
<feature type="transmembrane region" description="Helical" evidence="1">
    <location>
        <begin position="20"/>
        <end position="40"/>
    </location>
</feature>
<geneLocation type="mitochondrion" evidence="2"/>
<accession>A0A124GNB6</accession>
<keyword evidence="2" id="KW-0496">Mitochondrion</keyword>
<keyword evidence="1" id="KW-0812">Transmembrane</keyword>
<name>A0A124GNB6_PICGL</name>
<sequence>MHNQKEHNPNKQLLDRLLNLLVLLVLLRLALLALGLDLILEGMALEMEGILSEVVKQSPVFLINSRRKERKTER</sequence>
<protein>
    <submittedName>
        <fullName evidence="2">Uncharacterized protein</fullName>
    </submittedName>
</protein>
<organism evidence="2">
    <name type="scientific">Picea glauca</name>
    <name type="common">White spruce</name>
    <name type="synonym">Pinus glauca</name>
    <dbReference type="NCBI Taxonomy" id="3330"/>
    <lineage>
        <taxon>Eukaryota</taxon>
        <taxon>Viridiplantae</taxon>
        <taxon>Streptophyta</taxon>
        <taxon>Embryophyta</taxon>
        <taxon>Tracheophyta</taxon>
        <taxon>Spermatophyta</taxon>
        <taxon>Pinopsida</taxon>
        <taxon>Pinidae</taxon>
        <taxon>Conifers I</taxon>
        <taxon>Pinales</taxon>
        <taxon>Pinaceae</taxon>
        <taxon>Picea</taxon>
    </lineage>
</organism>
<dbReference type="EMBL" id="LKAM01000006">
    <property type="protein sequence ID" value="KUM48293.1"/>
    <property type="molecule type" value="Genomic_DNA"/>
</dbReference>
<reference evidence="2" key="1">
    <citation type="journal article" date="2015" name="Genome Biol. Evol.">
        <title>Organellar Genomes of White Spruce (Picea glauca): Assembly and Annotation.</title>
        <authorList>
            <person name="Jackman S.D."/>
            <person name="Warren R.L."/>
            <person name="Gibb E.A."/>
            <person name="Vandervalk B.P."/>
            <person name="Mohamadi H."/>
            <person name="Chu J."/>
            <person name="Raymond A."/>
            <person name="Pleasance S."/>
            <person name="Coope R."/>
            <person name="Wildung M.R."/>
            <person name="Ritland C.E."/>
            <person name="Bousquet J."/>
            <person name="Jones S.J."/>
            <person name="Bohlmann J."/>
            <person name="Birol I."/>
        </authorList>
    </citation>
    <scope>NUCLEOTIDE SEQUENCE [LARGE SCALE GENOMIC DNA]</scope>
    <source>
        <tissue evidence="2">Flushing bud</tissue>
    </source>
</reference>
<evidence type="ECO:0000313" key="2">
    <source>
        <dbReference type="EMBL" id="KUM48293.1"/>
    </source>
</evidence>
<proteinExistence type="predicted"/>
<comment type="caution">
    <text evidence="2">The sequence shown here is derived from an EMBL/GenBank/DDBJ whole genome shotgun (WGS) entry which is preliminary data.</text>
</comment>